<dbReference type="EMBL" id="KE356560">
    <property type="protein sequence ID" value="ERG90725.1"/>
    <property type="molecule type" value="Genomic_DNA"/>
</dbReference>
<organism evidence="4 5">
    <name type="scientific">Haloquadratum walsbyi J07HQW1</name>
    <dbReference type="NCBI Taxonomy" id="1238424"/>
    <lineage>
        <taxon>Archaea</taxon>
        <taxon>Methanobacteriati</taxon>
        <taxon>Methanobacteriota</taxon>
        <taxon>Stenosarchaea group</taxon>
        <taxon>Halobacteria</taxon>
        <taxon>Halobacteriales</taxon>
        <taxon>Haloferacaceae</taxon>
        <taxon>Haloquadratum</taxon>
    </lineage>
</organism>
<dbReference type="STRING" id="1238424.J07HQW1_00752"/>
<evidence type="ECO:0000313" key="5">
    <source>
        <dbReference type="Proteomes" id="UP000030649"/>
    </source>
</evidence>
<name>U1N2J4_9EURY</name>
<dbReference type="InterPro" id="IPR010095">
    <property type="entry name" value="Cas12f1-like_TNB"/>
</dbReference>
<gene>
    <name evidence="4" type="ORF">J07HQW1_00752</name>
</gene>
<feature type="compositionally biased region" description="Basic residues" evidence="2">
    <location>
        <begin position="146"/>
        <end position="156"/>
    </location>
</feature>
<dbReference type="HOGENOM" id="CLU_032903_3_5_2"/>
<protein>
    <submittedName>
        <fullName evidence="4">Transposase</fullName>
    </submittedName>
</protein>
<sequence>MIVFEELTDIRERFPHAEWHHIWAFRRLVEYVEYKSKSLQRGVSVEQVAPGHTSQRCSHTDCGFPHEDNRDGEQFRCLKCRHEINADYNGGKNIGLGYLRKRQYSLRFPPTSGSADAPVDVRVNGGTLSNDGYQPPTVDRWESRSKPHPHRANPSG</sequence>
<keyword evidence="1" id="KW-0238">DNA-binding</keyword>
<evidence type="ECO:0000256" key="1">
    <source>
        <dbReference type="ARBA" id="ARBA00023125"/>
    </source>
</evidence>
<feature type="domain" description="Cas12f1-like TNB" evidence="3">
    <location>
        <begin position="25"/>
        <end position="94"/>
    </location>
</feature>
<evidence type="ECO:0000259" key="3">
    <source>
        <dbReference type="Pfam" id="PF07282"/>
    </source>
</evidence>
<dbReference type="GO" id="GO:0003677">
    <property type="term" value="F:DNA binding"/>
    <property type="evidence" value="ECO:0007669"/>
    <property type="project" value="UniProtKB-KW"/>
</dbReference>
<reference evidence="4 5" key="1">
    <citation type="journal article" date="2013" name="PLoS ONE">
        <title>Assembly-driven community genomics of a hypersaline microbial ecosystem.</title>
        <authorList>
            <person name="Podell S."/>
            <person name="Ugalde J.A."/>
            <person name="Narasingarao P."/>
            <person name="Banfield J.F."/>
            <person name="Heidelberg K.B."/>
            <person name="Allen E.E."/>
        </authorList>
    </citation>
    <scope>NUCLEOTIDE SEQUENCE [LARGE SCALE GENOMIC DNA]</scope>
    <source>
        <strain evidence="5">J07HQW1</strain>
    </source>
</reference>
<dbReference type="AlphaFoldDB" id="U1N2J4"/>
<evidence type="ECO:0000256" key="2">
    <source>
        <dbReference type="SAM" id="MobiDB-lite"/>
    </source>
</evidence>
<evidence type="ECO:0000313" key="4">
    <source>
        <dbReference type="EMBL" id="ERG90725.1"/>
    </source>
</evidence>
<accession>U1N2J4</accession>
<feature type="region of interest" description="Disordered" evidence="2">
    <location>
        <begin position="125"/>
        <end position="156"/>
    </location>
</feature>
<dbReference type="Proteomes" id="UP000030649">
    <property type="component" value="Unassembled WGS sequence"/>
</dbReference>
<proteinExistence type="predicted"/>
<dbReference type="Pfam" id="PF07282">
    <property type="entry name" value="Cas12f1-like_TNB"/>
    <property type="match status" value="1"/>
</dbReference>